<name>A0A3D9G0Y5_9FLAO</name>
<reference evidence="5 6" key="1">
    <citation type="submission" date="2018-07" db="EMBL/GenBank/DDBJ databases">
        <title>Genomic Encyclopedia of Archaeal and Bacterial Type Strains, Phase II (KMG-II): from individual species to whole genera.</title>
        <authorList>
            <person name="Goeker M."/>
        </authorList>
    </citation>
    <scope>NUCLEOTIDE SEQUENCE [LARGE SCALE GENOMIC DNA]</scope>
    <source>
        <strain evidence="5 6">DSM 25795</strain>
    </source>
</reference>
<dbReference type="CDD" id="cd06267">
    <property type="entry name" value="PBP1_LacI_sugar_binding-like"/>
    <property type="match status" value="1"/>
</dbReference>
<accession>A0A3D9G0Y5</accession>
<dbReference type="SUPFAM" id="SSF53822">
    <property type="entry name" value="Periplasmic binding protein-like I"/>
    <property type="match status" value="1"/>
</dbReference>
<sequence>MPKGKKQLDNTILDIAAALKLSPATISRALNDGVYVKAETKKKVLDMAQKLGYRRNLMASSLRSNKTNTIGLIVPRISMFFHAEVITTIQNELHKVGYNLIICQSNDSLQLEKELANTMFSSRVDGVIAACTLQTEDFSHFDIFVSNNIPVVFYDRVPTKPYNATIIKGDDFRGGYLATQHLLELGCKRIAHISGPLISNLYIDRSMGYKKALAEHNLPINEDLIFYQELTHENARKAMEKMFERPIKPDAVFASNDLSAIAVLEFAREHNIAVPEDLKIVGYSNDVRTEIIRPSITTIEQFPVLMGIEVVEELMKKLNDKTSESETTEQEEVIIKSVQLIRRMST</sequence>
<dbReference type="GO" id="GO:0000976">
    <property type="term" value="F:transcription cis-regulatory region binding"/>
    <property type="evidence" value="ECO:0007669"/>
    <property type="project" value="TreeGrafter"/>
</dbReference>
<dbReference type="CDD" id="cd01392">
    <property type="entry name" value="HTH_LacI"/>
    <property type="match status" value="1"/>
</dbReference>
<evidence type="ECO:0000313" key="5">
    <source>
        <dbReference type="EMBL" id="RED26871.1"/>
    </source>
</evidence>
<keyword evidence="2" id="KW-0238">DNA-binding</keyword>
<dbReference type="InterPro" id="IPR010982">
    <property type="entry name" value="Lambda_DNA-bd_dom_sf"/>
</dbReference>
<dbReference type="InterPro" id="IPR028082">
    <property type="entry name" value="Peripla_BP_I"/>
</dbReference>
<dbReference type="SUPFAM" id="SSF47413">
    <property type="entry name" value="lambda repressor-like DNA-binding domains"/>
    <property type="match status" value="1"/>
</dbReference>
<dbReference type="RefSeq" id="WP_115886945.1">
    <property type="nucleotide sequence ID" value="NZ_QRDQ01000007.1"/>
</dbReference>
<dbReference type="GO" id="GO:0003700">
    <property type="term" value="F:DNA-binding transcription factor activity"/>
    <property type="evidence" value="ECO:0007669"/>
    <property type="project" value="TreeGrafter"/>
</dbReference>
<protein>
    <submittedName>
        <fullName evidence="5">LacI family transcriptional regulator</fullName>
    </submittedName>
</protein>
<dbReference type="EMBL" id="QRDQ01000007">
    <property type="protein sequence ID" value="RED26871.1"/>
    <property type="molecule type" value="Genomic_DNA"/>
</dbReference>
<dbReference type="OrthoDB" id="9768806at2"/>
<comment type="caution">
    <text evidence="5">The sequence shown here is derived from an EMBL/GenBank/DDBJ whole genome shotgun (WGS) entry which is preliminary data.</text>
</comment>
<dbReference type="SMART" id="SM00354">
    <property type="entry name" value="HTH_LACI"/>
    <property type="match status" value="1"/>
</dbReference>
<dbReference type="Gene3D" id="1.10.260.40">
    <property type="entry name" value="lambda repressor-like DNA-binding domains"/>
    <property type="match status" value="1"/>
</dbReference>
<evidence type="ECO:0000256" key="2">
    <source>
        <dbReference type="ARBA" id="ARBA00023125"/>
    </source>
</evidence>
<evidence type="ECO:0000259" key="4">
    <source>
        <dbReference type="PROSITE" id="PS50932"/>
    </source>
</evidence>
<evidence type="ECO:0000256" key="1">
    <source>
        <dbReference type="ARBA" id="ARBA00023015"/>
    </source>
</evidence>
<organism evidence="5 6">
    <name type="scientific">Flavobacterium cutihirudinis</name>
    <dbReference type="NCBI Taxonomy" id="1265740"/>
    <lineage>
        <taxon>Bacteria</taxon>
        <taxon>Pseudomonadati</taxon>
        <taxon>Bacteroidota</taxon>
        <taxon>Flavobacteriia</taxon>
        <taxon>Flavobacteriales</taxon>
        <taxon>Flavobacteriaceae</taxon>
        <taxon>Flavobacterium</taxon>
    </lineage>
</organism>
<dbReference type="Gene3D" id="3.40.50.2300">
    <property type="match status" value="2"/>
</dbReference>
<dbReference type="PANTHER" id="PTHR30146">
    <property type="entry name" value="LACI-RELATED TRANSCRIPTIONAL REPRESSOR"/>
    <property type="match status" value="1"/>
</dbReference>
<keyword evidence="6" id="KW-1185">Reference proteome</keyword>
<proteinExistence type="predicted"/>
<evidence type="ECO:0000313" key="6">
    <source>
        <dbReference type="Proteomes" id="UP000257004"/>
    </source>
</evidence>
<dbReference type="Pfam" id="PF00356">
    <property type="entry name" value="LacI"/>
    <property type="match status" value="1"/>
</dbReference>
<keyword evidence="3" id="KW-0804">Transcription</keyword>
<dbReference type="InterPro" id="IPR000843">
    <property type="entry name" value="HTH_LacI"/>
</dbReference>
<dbReference type="Pfam" id="PF13377">
    <property type="entry name" value="Peripla_BP_3"/>
    <property type="match status" value="1"/>
</dbReference>
<feature type="domain" description="HTH lacI-type" evidence="4">
    <location>
        <begin position="11"/>
        <end position="64"/>
    </location>
</feature>
<keyword evidence="1" id="KW-0805">Transcription regulation</keyword>
<dbReference type="PANTHER" id="PTHR30146:SF109">
    <property type="entry name" value="HTH-TYPE TRANSCRIPTIONAL REGULATOR GALS"/>
    <property type="match status" value="1"/>
</dbReference>
<evidence type="ECO:0000256" key="3">
    <source>
        <dbReference type="ARBA" id="ARBA00023163"/>
    </source>
</evidence>
<dbReference type="PROSITE" id="PS50932">
    <property type="entry name" value="HTH_LACI_2"/>
    <property type="match status" value="1"/>
</dbReference>
<dbReference type="AlphaFoldDB" id="A0A3D9G0Y5"/>
<dbReference type="Proteomes" id="UP000257004">
    <property type="component" value="Unassembled WGS sequence"/>
</dbReference>
<gene>
    <name evidence="5" type="ORF">BD847_0797</name>
</gene>
<dbReference type="InterPro" id="IPR046335">
    <property type="entry name" value="LacI/GalR-like_sensor"/>
</dbReference>